<proteinExistence type="predicted"/>
<name>A0AAE3H2S1_9BACT</name>
<accession>A0AAE3H2S1</accession>
<dbReference type="PROSITE" id="PS50005">
    <property type="entry name" value="TPR"/>
    <property type="match status" value="1"/>
</dbReference>
<dbReference type="Proteomes" id="UP001204144">
    <property type="component" value="Unassembled WGS sequence"/>
</dbReference>
<feature type="repeat" description="TPR" evidence="1">
    <location>
        <begin position="185"/>
        <end position="218"/>
    </location>
</feature>
<keyword evidence="1" id="KW-0802">TPR repeat</keyword>
<evidence type="ECO:0000313" key="4">
    <source>
        <dbReference type="Proteomes" id="UP001204144"/>
    </source>
</evidence>
<evidence type="ECO:0008006" key="5">
    <source>
        <dbReference type="Google" id="ProtNLM"/>
    </source>
</evidence>
<dbReference type="InterPro" id="IPR011990">
    <property type="entry name" value="TPR-like_helical_dom_sf"/>
</dbReference>
<dbReference type="SMART" id="SM00028">
    <property type="entry name" value="TPR"/>
    <property type="match status" value="1"/>
</dbReference>
<evidence type="ECO:0000256" key="2">
    <source>
        <dbReference type="SAM" id="SignalP"/>
    </source>
</evidence>
<reference evidence="3 4" key="1">
    <citation type="submission" date="2018-11" db="EMBL/GenBank/DDBJ databases">
        <title>Novel bacteria species description.</title>
        <authorList>
            <person name="Han J.-H."/>
        </authorList>
    </citation>
    <scope>NUCLEOTIDE SEQUENCE [LARGE SCALE GENOMIC DNA]</scope>
    <source>
        <strain evidence="3 4">KCTC23259</strain>
    </source>
</reference>
<keyword evidence="4" id="KW-1185">Reference proteome</keyword>
<dbReference type="Gene3D" id="1.25.40.10">
    <property type="entry name" value="Tetratricopeptide repeat domain"/>
    <property type="match status" value="2"/>
</dbReference>
<evidence type="ECO:0000256" key="1">
    <source>
        <dbReference type="PROSITE-ProRule" id="PRU00339"/>
    </source>
</evidence>
<evidence type="ECO:0000313" key="3">
    <source>
        <dbReference type="EMBL" id="MCP9763713.1"/>
    </source>
</evidence>
<feature type="signal peptide" evidence="2">
    <location>
        <begin position="1"/>
        <end position="20"/>
    </location>
</feature>
<dbReference type="Pfam" id="PF13181">
    <property type="entry name" value="TPR_8"/>
    <property type="match status" value="1"/>
</dbReference>
<dbReference type="InterPro" id="IPR019734">
    <property type="entry name" value="TPR_rpt"/>
</dbReference>
<dbReference type="RefSeq" id="WP_255037486.1">
    <property type="nucleotide sequence ID" value="NZ_RJUF01000036.1"/>
</dbReference>
<dbReference type="EMBL" id="RJUF01000036">
    <property type="protein sequence ID" value="MCP9763713.1"/>
    <property type="molecule type" value="Genomic_DNA"/>
</dbReference>
<organism evidence="3 4">
    <name type="scientific">Lacihabitans soyangensis</name>
    <dbReference type="NCBI Taxonomy" id="869394"/>
    <lineage>
        <taxon>Bacteria</taxon>
        <taxon>Pseudomonadati</taxon>
        <taxon>Bacteroidota</taxon>
        <taxon>Cytophagia</taxon>
        <taxon>Cytophagales</taxon>
        <taxon>Leadbetterellaceae</taxon>
        <taxon>Lacihabitans</taxon>
    </lineage>
</organism>
<gene>
    <name evidence="3" type="ORF">EGI31_12175</name>
</gene>
<feature type="chain" id="PRO_5042089132" description="Tetratricopeptide repeat protein" evidence="2">
    <location>
        <begin position="21"/>
        <end position="238"/>
    </location>
</feature>
<dbReference type="AlphaFoldDB" id="A0AAE3H2S1"/>
<sequence length="238" mass="27028">MIFERTQTAFFLLISLMASAQVKPKNNIDLIKTPLAIYKQAKVYEDGTTAISALQEIIALEGRNSTYKDTLALYFYKMNKPLSCHLIAKELLEKKPTDLVLLELNALSLQQLNVTKEAITAFEKLFTLSKNKYHGYQLATLQFSIKRLSEGLSTITQTQTCKDLKDFELQFNLDKNQTQRVPLNAAIFNMKGLIAYELNDKESAKVAFDEALKISPDFELAKQNFNAIKVELEKSESK</sequence>
<protein>
    <recommendedName>
        <fullName evidence="5">Tetratricopeptide repeat protein</fullName>
    </recommendedName>
</protein>
<dbReference type="SUPFAM" id="SSF48452">
    <property type="entry name" value="TPR-like"/>
    <property type="match status" value="1"/>
</dbReference>
<keyword evidence="2" id="KW-0732">Signal</keyword>
<comment type="caution">
    <text evidence="3">The sequence shown here is derived from an EMBL/GenBank/DDBJ whole genome shotgun (WGS) entry which is preliminary data.</text>
</comment>